<dbReference type="PANTHER" id="PTHR30352">
    <property type="entry name" value="PYRUVATE FORMATE-LYASE-ACTIVATING ENZYME"/>
    <property type="match status" value="1"/>
</dbReference>
<dbReference type="CDD" id="cd01335">
    <property type="entry name" value="Radical_SAM"/>
    <property type="match status" value="1"/>
</dbReference>
<dbReference type="AlphaFoldDB" id="R4U1Q2"/>
<dbReference type="InterPro" id="IPR012838">
    <property type="entry name" value="PFL1_activating"/>
</dbReference>
<dbReference type="RefSeq" id="WP_016339072.1">
    <property type="nucleotide sequence ID" value="NC_021280.1"/>
</dbReference>
<comment type="function">
    <text evidence="1 10">Activation of pyruvate formate-lyase under anaerobic conditions by generation of an organic free radical, using S-adenosylmethionine and reduced flavodoxin as cosubstrates to produce 5'-deoxy-adenosine.</text>
</comment>
<accession>R4U1Q2</accession>
<dbReference type="GO" id="GO:0005737">
    <property type="term" value="C:cytoplasm"/>
    <property type="evidence" value="ECO:0007669"/>
    <property type="project" value="UniProtKB-SubCell"/>
</dbReference>
<dbReference type="EMBL" id="CP005077">
    <property type="protein sequence ID" value="AGM25247.1"/>
    <property type="molecule type" value="Genomic_DNA"/>
</dbReference>
<comment type="catalytic activity">
    <reaction evidence="10">
        <text>glycyl-[formate C-acetyltransferase] + reduced [flavodoxin] + S-adenosyl-L-methionine = glycin-2-yl radical-[formate C-acetyltransferase] + semiquinone [flavodoxin] + 5'-deoxyadenosine + L-methionine + H(+)</text>
        <dbReference type="Rhea" id="RHEA:19225"/>
        <dbReference type="Rhea" id="RHEA-COMP:10622"/>
        <dbReference type="Rhea" id="RHEA-COMP:12190"/>
        <dbReference type="Rhea" id="RHEA-COMP:12191"/>
        <dbReference type="Rhea" id="RHEA-COMP:14480"/>
        <dbReference type="ChEBI" id="CHEBI:15378"/>
        <dbReference type="ChEBI" id="CHEBI:17319"/>
        <dbReference type="ChEBI" id="CHEBI:29947"/>
        <dbReference type="ChEBI" id="CHEBI:32722"/>
        <dbReference type="ChEBI" id="CHEBI:57618"/>
        <dbReference type="ChEBI" id="CHEBI:57844"/>
        <dbReference type="ChEBI" id="CHEBI:59789"/>
        <dbReference type="ChEBI" id="CHEBI:140311"/>
        <dbReference type="EC" id="1.97.1.4"/>
    </reaction>
</comment>
<proteinExistence type="inferred from homology"/>
<dbReference type="InterPro" id="IPR034457">
    <property type="entry name" value="Organic_radical-activating"/>
</dbReference>
<comment type="cofactor">
    <cofactor evidence="10">
        <name>[4Fe-4S] cluster</name>
        <dbReference type="ChEBI" id="CHEBI:49883"/>
    </cofactor>
    <text evidence="10">Binds 1 [4Fe-4S] cluster. The cluster is coordinated with 3 cysteines and an exchangeable S-adenosyl-L-methionine.</text>
</comment>
<dbReference type="InterPro" id="IPR012839">
    <property type="entry name" value="Organic_radical_activase"/>
</dbReference>
<dbReference type="GO" id="GO:0043365">
    <property type="term" value="F:[formate-C-acetyltransferase]-activating enzyme activity"/>
    <property type="evidence" value="ECO:0007669"/>
    <property type="project" value="UniProtKB-UniRule"/>
</dbReference>
<evidence type="ECO:0000256" key="8">
    <source>
        <dbReference type="ARBA" id="ARBA00023004"/>
    </source>
</evidence>
<dbReference type="PATRIC" id="fig|1276227.3.peg.677"/>
<comment type="subcellular location">
    <subcellularLocation>
        <location evidence="10">Cytoplasm</location>
    </subcellularLocation>
</comment>
<keyword evidence="12" id="KW-0456">Lyase</keyword>
<evidence type="ECO:0000256" key="4">
    <source>
        <dbReference type="ARBA" id="ARBA00022485"/>
    </source>
</evidence>
<dbReference type="SFLD" id="SFLDS00029">
    <property type="entry name" value="Radical_SAM"/>
    <property type="match status" value="1"/>
</dbReference>
<dbReference type="PROSITE" id="PS01087">
    <property type="entry name" value="RADICAL_ACTIVATING"/>
    <property type="match status" value="1"/>
</dbReference>
<dbReference type="GO" id="GO:0051539">
    <property type="term" value="F:4 iron, 4 sulfur cluster binding"/>
    <property type="evidence" value="ECO:0007669"/>
    <property type="project" value="UniProtKB-UniRule"/>
</dbReference>
<dbReference type="PIRSF" id="PIRSF000371">
    <property type="entry name" value="PFL_act_enz"/>
    <property type="match status" value="1"/>
</dbReference>
<dbReference type="InterPro" id="IPR013785">
    <property type="entry name" value="Aldolase_TIM"/>
</dbReference>
<dbReference type="InterPro" id="IPR058240">
    <property type="entry name" value="rSAM_sf"/>
</dbReference>
<comment type="similarity">
    <text evidence="2 10">Belongs to the organic radical-activating enzymes family.</text>
</comment>
<evidence type="ECO:0000256" key="5">
    <source>
        <dbReference type="ARBA" id="ARBA00022691"/>
    </source>
</evidence>
<dbReference type="HOGENOM" id="CLU_058969_1_1_14"/>
<evidence type="ECO:0000259" key="11">
    <source>
        <dbReference type="PROSITE" id="PS51918"/>
    </source>
</evidence>
<keyword evidence="8 10" id="KW-0408">Iron</keyword>
<reference evidence="12 13" key="1">
    <citation type="journal article" date="2013" name="Genome Biol. Evol.">
        <title>Complete genomes of two dipteran-associated spiroplasmas provided insights into the origin, dynamics, and impacts of viral invasion in spiroplasma.</title>
        <authorList>
            <person name="Ku C."/>
            <person name="Lo W.S."/>
            <person name="Chen L.L."/>
            <person name="Kuo C.H."/>
        </authorList>
    </citation>
    <scope>NUCLEOTIDE SEQUENCE [LARGE SCALE GENOMIC DNA]</scope>
    <source>
        <strain evidence="12 13">DF-1</strain>
    </source>
</reference>
<evidence type="ECO:0000256" key="6">
    <source>
        <dbReference type="ARBA" id="ARBA00022723"/>
    </source>
</evidence>
<keyword evidence="6 10" id="KW-0479">Metal-binding</keyword>
<sequence length="249" mass="28466">MQEKVGYYSSMESFGAVDGPGVRLVYFLQGCPLRCLYCHNPETQPVNKEKQISIAEILTKYENNKAFYEQGGITISGGEPLMQIDFVIALFKECKKRNIHTTVDTSVCTFSENPIILNKWKELVTVCDLFICDLKEFDSQKHKTLTGLGNENIIAGIKWLDANGAKMWIRTVLVPGFTDHHDNLVQIGQFLKTLKNCEKFELLPYHNMMIFKYKQLNLDFKLNGIEPPSKEYCKECLNIILSAKNSLSY</sequence>
<dbReference type="OrthoDB" id="9782387at2"/>
<keyword evidence="7 10" id="KW-0560">Oxidoreductase</keyword>
<evidence type="ECO:0000256" key="7">
    <source>
        <dbReference type="ARBA" id="ARBA00023002"/>
    </source>
</evidence>
<dbReference type="EC" id="1.97.1.4" evidence="10"/>
<keyword evidence="10" id="KW-0963">Cytoplasm</keyword>
<dbReference type="InterPro" id="IPR007197">
    <property type="entry name" value="rSAM"/>
</dbReference>
<feature type="domain" description="Radical SAM core" evidence="11">
    <location>
        <begin position="17"/>
        <end position="244"/>
    </location>
</feature>
<evidence type="ECO:0000256" key="9">
    <source>
        <dbReference type="ARBA" id="ARBA00023014"/>
    </source>
</evidence>
<dbReference type="NCBIfam" id="TIGR02493">
    <property type="entry name" value="PFLA"/>
    <property type="match status" value="1"/>
</dbReference>
<dbReference type="InterPro" id="IPR001989">
    <property type="entry name" value="Radical_activat_CS"/>
</dbReference>
<dbReference type="SFLD" id="SFLDG01066">
    <property type="entry name" value="organic_radical-activating_enz"/>
    <property type="match status" value="1"/>
</dbReference>
<evidence type="ECO:0000256" key="2">
    <source>
        <dbReference type="ARBA" id="ARBA00009777"/>
    </source>
</evidence>
<dbReference type="PANTHER" id="PTHR30352:SF5">
    <property type="entry name" value="PYRUVATE FORMATE-LYASE 1-ACTIVATING ENZYME"/>
    <property type="match status" value="1"/>
</dbReference>
<evidence type="ECO:0000256" key="1">
    <source>
        <dbReference type="ARBA" id="ARBA00003141"/>
    </source>
</evidence>
<organism evidence="12 13">
    <name type="scientific">Spiroplasma chrysopicola DF-1</name>
    <dbReference type="NCBI Taxonomy" id="1276227"/>
    <lineage>
        <taxon>Bacteria</taxon>
        <taxon>Bacillati</taxon>
        <taxon>Mycoplasmatota</taxon>
        <taxon>Mollicutes</taxon>
        <taxon>Entomoplasmatales</taxon>
        <taxon>Spiroplasmataceae</taxon>
        <taxon>Spiroplasma</taxon>
    </lineage>
</organism>
<dbReference type="SUPFAM" id="SSF102114">
    <property type="entry name" value="Radical SAM enzymes"/>
    <property type="match status" value="1"/>
</dbReference>
<keyword evidence="9 10" id="KW-0411">Iron-sulfur</keyword>
<dbReference type="Pfam" id="PF04055">
    <property type="entry name" value="Radical_SAM"/>
    <property type="match status" value="1"/>
</dbReference>
<keyword evidence="4 10" id="KW-0004">4Fe-4S</keyword>
<evidence type="ECO:0000256" key="3">
    <source>
        <dbReference type="ARBA" id="ARBA00021356"/>
    </source>
</evidence>
<gene>
    <name evidence="12" type="primary">pflA</name>
    <name evidence="12" type="ORF">SCHRY_v1c06710</name>
</gene>
<dbReference type="Proteomes" id="UP000013964">
    <property type="component" value="Chromosome"/>
</dbReference>
<dbReference type="KEGG" id="scr:SCHRY_v1c06710"/>
<dbReference type="PROSITE" id="PS51918">
    <property type="entry name" value="RADICAL_SAM"/>
    <property type="match status" value="1"/>
</dbReference>
<protein>
    <recommendedName>
        <fullName evidence="3 10">Pyruvate formate-lyase-activating enzyme</fullName>
        <ecNumber evidence="10">1.97.1.4</ecNumber>
    </recommendedName>
</protein>
<dbReference type="STRING" id="1276227.SCHRY_v1c06710"/>
<dbReference type="GO" id="GO:0046872">
    <property type="term" value="F:metal ion binding"/>
    <property type="evidence" value="ECO:0007669"/>
    <property type="project" value="UniProtKB-UniRule"/>
</dbReference>
<evidence type="ECO:0000313" key="12">
    <source>
        <dbReference type="EMBL" id="AGM25247.1"/>
    </source>
</evidence>
<keyword evidence="12" id="KW-0670">Pyruvate</keyword>
<evidence type="ECO:0000256" key="10">
    <source>
        <dbReference type="RuleBase" id="RU362053"/>
    </source>
</evidence>
<dbReference type="GO" id="GO:0016829">
    <property type="term" value="F:lyase activity"/>
    <property type="evidence" value="ECO:0007669"/>
    <property type="project" value="UniProtKB-KW"/>
</dbReference>
<dbReference type="Gene3D" id="3.20.20.70">
    <property type="entry name" value="Aldolase class I"/>
    <property type="match status" value="1"/>
</dbReference>
<keyword evidence="5 10" id="KW-0949">S-adenosyl-L-methionine</keyword>
<name>R4U1Q2_9MOLU</name>
<evidence type="ECO:0000313" key="13">
    <source>
        <dbReference type="Proteomes" id="UP000013964"/>
    </source>
</evidence>
<keyword evidence="13" id="KW-1185">Reference proteome</keyword>
<dbReference type="eggNOG" id="COG1180">
    <property type="taxonomic scope" value="Bacteria"/>
</dbReference>